<evidence type="ECO:0000313" key="3">
    <source>
        <dbReference type="EMBL" id="SCL25411.1"/>
    </source>
</evidence>
<feature type="transmembrane region" description="Helical" evidence="1">
    <location>
        <begin position="165"/>
        <end position="183"/>
    </location>
</feature>
<dbReference type="PANTHER" id="PTHR35342">
    <property type="entry name" value="TRICARBOXYLIC TRANSPORT PROTEIN"/>
    <property type="match status" value="1"/>
</dbReference>
<reference evidence="4" key="1">
    <citation type="submission" date="2016-06" db="EMBL/GenBank/DDBJ databases">
        <authorList>
            <person name="Varghese N."/>
            <person name="Submissions Spin"/>
        </authorList>
    </citation>
    <scope>NUCLEOTIDE SEQUENCE [LARGE SCALE GENOMIC DNA]</scope>
    <source>
        <strain evidence="4">DSM 43817</strain>
    </source>
</reference>
<dbReference type="Pfam" id="PF01970">
    <property type="entry name" value="TctA"/>
    <property type="match status" value="1"/>
</dbReference>
<feature type="transmembrane region" description="Helical" evidence="1">
    <location>
        <begin position="384"/>
        <end position="402"/>
    </location>
</feature>
<dbReference type="InterPro" id="IPR002823">
    <property type="entry name" value="DUF112_TM"/>
</dbReference>
<keyword evidence="1" id="KW-0812">Transmembrane</keyword>
<dbReference type="Proteomes" id="UP000198959">
    <property type="component" value="Unassembled WGS sequence"/>
</dbReference>
<feature type="transmembrane region" description="Helical" evidence="1">
    <location>
        <begin position="352"/>
        <end position="372"/>
    </location>
</feature>
<keyword evidence="1" id="KW-1133">Transmembrane helix</keyword>
<dbReference type="PANTHER" id="PTHR35342:SF5">
    <property type="entry name" value="TRICARBOXYLIC TRANSPORT PROTEIN"/>
    <property type="match status" value="1"/>
</dbReference>
<sequence>MDALGHLAAGFATVLTPANLALAFLGCVLGMLVGVLPGFGPAAAMSLLLPITFTMGPTSAIIVLAAILYGSAYGGTITAVLLNVPGETSSVATTLDGYRMARQGRAGQALSIAAIGSFVGGLVGLLGFILATPLSRLALAFGPAEFFGLTLLGLVLVIGLATGSVAKALVSAAIGLAVGVVGIDPGAGIPRFTMGQPDFYDGINIIPLVMGLFGISELLTSIERSAKTPQPLRVNRILPSRTDLRRSVLPIARGSVIGFFIGLLPGSPGATCSFTSYVVEKRFSKHRGEFGKGAIEGVAGPETANNSMAISAMIPMFTLGIPTSATMAVMMGAFTINGLVPGPLLFQQNADVAWAIIASMFVGNVILLVLNIPLVRIWIAFLRIPYRVLYVVVFAFLLLGAYSLDNSVFNIYVMLFFGLLGYALRKVDVPLAPAALTIVLGPIMESSLRTALSLSRGDLSVLVGSPMSATLISLAALLLVGAAVRPLVQHLLSRQPAGPAAALDQSPPRVDSSAP</sequence>
<feature type="transmembrane region" description="Helical" evidence="1">
    <location>
        <begin position="468"/>
        <end position="488"/>
    </location>
</feature>
<keyword evidence="1" id="KW-0472">Membrane</keyword>
<keyword evidence="4" id="KW-1185">Reference proteome</keyword>
<name>A0A1C6S7Q3_9ACTN</name>
<protein>
    <submittedName>
        <fullName evidence="3">Putative tricarboxylic transport membrane protein</fullName>
    </submittedName>
</protein>
<gene>
    <name evidence="3" type="ORF">GA0074692_1956</name>
</gene>
<evidence type="ECO:0000259" key="2">
    <source>
        <dbReference type="Pfam" id="PF01970"/>
    </source>
</evidence>
<feature type="transmembrane region" description="Helical" evidence="1">
    <location>
        <begin position="137"/>
        <end position="158"/>
    </location>
</feature>
<dbReference type="AlphaFoldDB" id="A0A1C6S7Q3"/>
<feature type="transmembrane region" description="Helical" evidence="1">
    <location>
        <begin position="109"/>
        <end position="131"/>
    </location>
</feature>
<organism evidence="3 4">
    <name type="scientific">Micromonospora pallida</name>
    <dbReference type="NCBI Taxonomy" id="145854"/>
    <lineage>
        <taxon>Bacteria</taxon>
        <taxon>Bacillati</taxon>
        <taxon>Actinomycetota</taxon>
        <taxon>Actinomycetes</taxon>
        <taxon>Micromonosporales</taxon>
        <taxon>Micromonosporaceae</taxon>
        <taxon>Micromonospora</taxon>
    </lineage>
</organism>
<proteinExistence type="predicted"/>
<dbReference type="EMBL" id="FMHW01000002">
    <property type="protein sequence ID" value="SCL25411.1"/>
    <property type="molecule type" value="Genomic_DNA"/>
</dbReference>
<dbReference type="OrthoDB" id="9781349at2"/>
<accession>A0A1C6S7Q3</accession>
<dbReference type="RefSeq" id="WP_091642040.1">
    <property type="nucleotide sequence ID" value="NZ_FMHW01000002.1"/>
</dbReference>
<feature type="domain" description="DUF112" evidence="2">
    <location>
        <begin position="20"/>
        <end position="434"/>
    </location>
</feature>
<dbReference type="STRING" id="145854.GA0074692_1956"/>
<evidence type="ECO:0000313" key="4">
    <source>
        <dbReference type="Proteomes" id="UP000198959"/>
    </source>
</evidence>
<evidence type="ECO:0000256" key="1">
    <source>
        <dbReference type="SAM" id="Phobius"/>
    </source>
</evidence>
<feature type="transmembrane region" description="Helical" evidence="1">
    <location>
        <begin position="431"/>
        <end position="448"/>
    </location>
</feature>
<feature type="transmembrane region" description="Helical" evidence="1">
    <location>
        <begin position="317"/>
        <end position="340"/>
    </location>
</feature>